<evidence type="ECO:0000313" key="3">
    <source>
        <dbReference type="Proteomes" id="UP001217089"/>
    </source>
</evidence>
<proteinExistence type="predicted"/>
<comment type="caution">
    <text evidence="2">The sequence shown here is derived from an EMBL/GenBank/DDBJ whole genome shotgun (WGS) entry which is preliminary data.</text>
</comment>
<protein>
    <submittedName>
        <fullName evidence="2">Uncharacterized protein</fullName>
    </submittedName>
</protein>
<sequence length="232" mass="26413">MLKSPGPKPHVLFGQGKTATTLLTEDGCVYPIISSFSYNDRYRAQTAPYVYGRGVRPMHRTTFTLAKAPWRPDDAYKTMNNQHFGGSKTLNPVRRPPLCPSMHTSQVKLSHLNDKTNWDSHYTGTFIEKDIIPANRLHLTSLVNRIDQTEGKDVKTAIKVDQNPPNYWSQYNRIHGKLGYMLGPGSPREYAIRHSYNIITGEDNGPAWSEQNRRTSGNRVLNASRRESDFYT</sequence>
<keyword evidence="3" id="KW-1185">Reference proteome</keyword>
<reference evidence="2 3" key="1">
    <citation type="submission" date="2022-12" db="EMBL/GenBank/DDBJ databases">
        <title>Chromosome-level genome of Tegillarca granosa.</title>
        <authorList>
            <person name="Kim J."/>
        </authorList>
    </citation>
    <scope>NUCLEOTIDE SEQUENCE [LARGE SCALE GENOMIC DNA]</scope>
    <source>
        <strain evidence="2">Teg-2019</strain>
        <tissue evidence="2">Adductor muscle</tissue>
    </source>
</reference>
<evidence type="ECO:0000313" key="2">
    <source>
        <dbReference type="EMBL" id="KAJ8318079.1"/>
    </source>
</evidence>
<accession>A0ABQ9FLD0</accession>
<evidence type="ECO:0000256" key="1">
    <source>
        <dbReference type="SAM" id="MobiDB-lite"/>
    </source>
</evidence>
<dbReference type="EMBL" id="JARBDR010000214">
    <property type="protein sequence ID" value="KAJ8318079.1"/>
    <property type="molecule type" value="Genomic_DNA"/>
</dbReference>
<gene>
    <name evidence="2" type="ORF">KUTeg_003170</name>
</gene>
<dbReference type="Proteomes" id="UP001217089">
    <property type="component" value="Unassembled WGS sequence"/>
</dbReference>
<name>A0ABQ9FLD0_TEGGR</name>
<organism evidence="2 3">
    <name type="scientific">Tegillarca granosa</name>
    <name type="common">Malaysian cockle</name>
    <name type="synonym">Anadara granosa</name>
    <dbReference type="NCBI Taxonomy" id="220873"/>
    <lineage>
        <taxon>Eukaryota</taxon>
        <taxon>Metazoa</taxon>
        <taxon>Spiralia</taxon>
        <taxon>Lophotrochozoa</taxon>
        <taxon>Mollusca</taxon>
        <taxon>Bivalvia</taxon>
        <taxon>Autobranchia</taxon>
        <taxon>Pteriomorphia</taxon>
        <taxon>Arcoida</taxon>
        <taxon>Arcoidea</taxon>
        <taxon>Arcidae</taxon>
        <taxon>Tegillarca</taxon>
    </lineage>
</organism>
<feature type="region of interest" description="Disordered" evidence="1">
    <location>
        <begin position="202"/>
        <end position="232"/>
    </location>
</feature>